<evidence type="ECO:0000259" key="1">
    <source>
        <dbReference type="Pfam" id="PF13456"/>
    </source>
</evidence>
<dbReference type="PANTHER" id="PTHR48475:SF1">
    <property type="entry name" value="RNASE H TYPE-1 DOMAIN-CONTAINING PROTEIN"/>
    <property type="match status" value="1"/>
</dbReference>
<dbReference type="AlphaFoldDB" id="A0A7J7MJU0"/>
<dbReference type="PANTHER" id="PTHR48475">
    <property type="entry name" value="RIBONUCLEASE H"/>
    <property type="match status" value="1"/>
</dbReference>
<dbReference type="InterPro" id="IPR012337">
    <property type="entry name" value="RNaseH-like_sf"/>
</dbReference>
<comment type="caution">
    <text evidence="2">The sequence shown here is derived from an EMBL/GenBank/DDBJ whole genome shotgun (WGS) entry which is preliminary data.</text>
</comment>
<dbReference type="Pfam" id="PF13456">
    <property type="entry name" value="RVT_3"/>
    <property type="match status" value="1"/>
</dbReference>
<sequence>FFTDGSAGPQGYGISIVLVTLSNHRIEKALKLKFYAINNETEYEGILHSLDLALTLGAKELAVYVDSLLVANHYNKTFRTTGKLVDYAALVEEKIKKFKHATISYLPRQENRHCCHAER</sequence>
<protein>
    <recommendedName>
        <fullName evidence="1">RNase H type-1 domain-containing protein</fullName>
    </recommendedName>
</protein>
<evidence type="ECO:0000313" key="3">
    <source>
        <dbReference type="Proteomes" id="UP000541444"/>
    </source>
</evidence>
<reference evidence="2 3" key="1">
    <citation type="journal article" date="2020" name="IScience">
        <title>Genome Sequencing of the Endangered Kingdonia uniflora (Circaeasteraceae, Ranunculales) Reveals Potential Mechanisms of Evolutionary Specialization.</title>
        <authorList>
            <person name="Sun Y."/>
            <person name="Deng T."/>
            <person name="Zhang A."/>
            <person name="Moore M.J."/>
            <person name="Landis J.B."/>
            <person name="Lin N."/>
            <person name="Zhang H."/>
            <person name="Zhang X."/>
            <person name="Huang J."/>
            <person name="Zhang X."/>
            <person name="Sun H."/>
            <person name="Wang H."/>
        </authorList>
    </citation>
    <scope>NUCLEOTIDE SEQUENCE [LARGE SCALE GENOMIC DNA]</scope>
    <source>
        <strain evidence="2">TB1705</strain>
        <tissue evidence="2">Leaf</tissue>
    </source>
</reference>
<keyword evidence="3" id="KW-1185">Reference proteome</keyword>
<feature type="domain" description="RNase H type-1" evidence="1">
    <location>
        <begin position="36"/>
        <end position="112"/>
    </location>
</feature>
<evidence type="ECO:0000313" key="2">
    <source>
        <dbReference type="EMBL" id="KAF6155141.1"/>
    </source>
</evidence>
<dbReference type="Gene3D" id="3.30.420.10">
    <property type="entry name" value="Ribonuclease H-like superfamily/Ribonuclease H"/>
    <property type="match status" value="1"/>
</dbReference>
<dbReference type="InterPro" id="IPR002156">
    <property type="entry name" value="RNaseH_domain"/>
</dbReference>
<dbReference type="GO" id="GO:0003676">
    <property type="term" value="F:nucleic acid binding"/>
    <property type="evidence" value="ECO:0007669"/>
    <property type="project" value="InterPro"/>
</dbReference>
<dbReference type="EMBL" id="JACGCM010001428">
    <property type="protein sequence ID" value="KAF6155141.1"/>
    <property type="molecule type" value="Genomic_DNA"/>
</dbReference>
<proteinExistence type="predicted"/>
<name>A0A7J7MJU0_9MAGN</name>
<organism evidence="2 3">
    <name type="scientific">Kingdonia uniflora</name>
    <dbReference type="NCBI Taxonomy" id="39325"/>
    <lineage>
        <taxon>Eukaryota</taxon>
        <taxon>Viridiplantae</taxon>
        <taxon>Streptophyta</taxon>
        <taxon>Embryophyta</taxon>
        <taxon>Tracheophyta</taxon>
        <taxon>Spermatophyta</taxon>
        <taxon>Magnoliopsida</taxon>
        <taxon>Ranunculales</taxon>
        <taxon>Circaeasteraceae</taxon>
        <taxon>Kingdonia</taxon>
    </lineage>
</organism>
<gene>
    <name evidence="2" type="ORF">GIB67_019667</name>
</gene>
<dbReference type="InterPro" id="IPR036397">
    <property type="entry name" value="RNaseH_sf"/>
</dbReference>
<dbReference type="GO" id="GO:0004523">
    <property type="term" value="F:RNA-DNA hybrid ribonuclease activity"/>
    <property type="evidence" value="ECO:0007669"/>
    <property type="project" value="InterPro"/>
</dbReference>
<dbReference type="OrthoDB" id="1938451at2759"/>
<dbReference type="SUPFAM" id="SSF53098">
    <property type="entry name" value="Ribonuclease H-like"/>
    <property type="match status" value="1"/>
</dbReference>
<accession>A0A7J7MJU0</accession>
<dbReference type="Proteomes" id="UP000541444">
    <property type="component" value="Unassembled WGS sequence"/>
</dbReference>
<feature type="non-terminal residue" evidence="2">
    <location>
        <position position="1"/>
    </location>
</feature>